<feature type="domain" description="Treble clef zinc finger" evidence="2">
    <location>
        <begin position="476"/>
        <end position="530"/>
    </location>
</feature>
<feature type="region of interest" description="Disordered" evidence="1">
    <location>
        <begin position="391"/>
        <end position="411"/>
    </location>
</feature>
<proteinExistence type="predicted"/>
<dbReference type="EMBL" id="KF900502">
    <property type="protein sequence ID" value="AIE97237.1"/>
    <property type="molecule type" value="Genomic_DNA"/>
</dbReference>
<feature type="domain" description="Treble clef zinc finger" evidence="2">
    <location>
        <begin position="183"/>
        <end position="234"/>
    </location>
</feature>
<name>A0A075G647_9EURY</name>
<protein>
    <recommendedName>
        <fullName evidence="2">Treble clef zinc finger domain-containing protein</fullName>
    </recommendedName>
</protein>
<evidence type="ECO:0000259" key="2">
    <source>
        <dbReference type="Pfam" id="PF14311"/>
    </source>
</evidence>
<dbReference type="AlphaFoldDB" id="A0A075G647"/>
<dbReference type="PANTHER" id="PTHR37317:SF1">
    <property type="entry name" value="ZINC-RIBBON DOMAIN-CONTAINING PROTEIN-RELATED"/>
    <property type="match status" value="1"/>
</dbReference>
<feature type="domain" description="Treble clef zinc finger" evidence="2">
    <location>
        <begin position="403"/>
        <end position="458"/>
    </location>
</feature>
<evidence type="ECO:0000256" key="1">
    <source>
        <dbReference type="SAM" id="MobiDB-lite"/>
    </source>
</evidence>
<feature type="domain" description="Treble clef zinc finger" evidence="2">
    <location>
        <begin position="255"/>
        <end position="308"/>
    </location>
</feature>
<dbReference type="Pfam" id="PF14311">
    <property type="entry name" value="DUF4379"/>
    <property type="match status" value="8"/>
</dbReference>
<dbReference type="PANTHER" id="PTHR37317">
    <property type="entry name" value="BLR8090 PROTEIN"/>
    <property type="match status" value="1"/>
</dbReference>
<evidence type="ECO:0000313" key="3">
    <source>
        <dbReference type="EMBL" id="AIE97237.1"/>
    </source>
</evidence>
<accession>A0A075G647</accession>
<dbReference type="InterPro" id="IPR025487">
    <property type="entry name" value="DUF4379"/>
</dbReference>
<feature type="compositionally biased region" description="Basic residues" evidence="1">
    <location>
        <begin position="1"/>
        <end position="10"/>
    </location>
</feature>
<reference evidence="3" key="1">
    <citation type="journal article" date="2014" name="Genome Biol. Evol.">
        <title>Pangenome evidence for extensive interdomain horizontal transfer affecting lineage core and shell genes in uncultured planktonic thaumarchaeota and euryarchaeota.</title>
        <authorList>
            <person name="Deschamps P."/>
            <person name="Zivanovic Y."/>
            <person name="Moreira D."/>
            <person name="Rodriguez-Valera F."/>
            <person name="Lopez-Garcia P."/>
        </authorList>
    </citation>
    <scope>NUCLEOTIDE SEQUENCE</scope>
</reference>
<sequence length="714" mass="81349">MSVRKRRMSGKQHPNSIPKEGHSLADLFPSVAKMWHPELNGEYTPNQIKPKSNFHFWWLCQESNCEHEHVWEAPTDRLIQSIQKSGTTGCPHCSGLMYCECNSLLGKFPNICEEWDYERNEGITPDKVAPLSNSKAWWICRDCGHNFYRAVSESHRYGCPCCAGQQVHSDGSNSLAALEPGTAAEWHPSKNGEIGPEDVTVGSTKKRWWQCVECEHEWRTQINVKVKYGCPYCKAGRLHSDRRNSLANLLPEMCEELHPDILANLDPNDVTKSSMKRVTWKCKECSHEWSTSIKDRAHNKSGCPCCAGQAVHSDGHNSMANTHPELAAEFHPSKNGDMTPQNLLAGTNKGVWWQCRGCDNEWKVSGGIRLNQPSGVVTGCPYCNRGNLHSDGRNSMRNASPKLTSEFHPTKNGKLTPDDVIASTNRKIWWKCSDCEHEWRSKGDSRHLRSMGCPCCAGQVMHFEGRNSMRKTHPEIADDFHPTRNGKLTPETMMLGTQRKLWWKCSVCENEWRATGSGRKSGQGCPSCRRGDLHSDRRNSVMNVDPDLAAEFHPTKNGKLTTNELTVGSGRKVWWLCPDEECGHSWKTAVLNRRNMRTGCPKCQKVGFQLDKPAYYYVIRVMKGDRILCWKGGISSDYRRRIQQHRNLLSSTRFSRYKLELHETTYFEIGEDALEFENRLLRTFDIRAPDMEDFSSELFIENPLEYARSIGLVH</sequence>
<feature type="domain" description="Treble clef zinc finger" evidence="2">
    <location>
        <begin position="326"/>
        <end position="385"/>
    </location>
</feature>
<feature type="domain" description="Treble clef zinc finger" evidence="2">
    <location>
        <begin position="32"/>
        <end position="95"/>
    </location>
</feature>
<feature type="domain" description="Treble clef zinc finger" evidence="2">
    <location>
        <begin position="548"/>
        <end position="605"/>
    </location>
</feature>
<organism evidence="3">
    <name type="scientific">uncultured marine group II/III euryarchaeote AD1000_96_B04</name>
    <dbReference type="NCBI Taxonomy" id="1457829"/>
    <lineage>
        <taxon>Archaea</taxon>
        <taxon>Methanobacteriati</taxon>
        <taxon>Methanobacteriota</taxon>
        <taxon>environmental samples</taxon>
    </lineage>
</organism>
<feature type="region of interest" description="Disordered" evidence="1">
    <location>
        <begin position="1"/>
        <end position="23"/>
    </location>
</feature>
<feature type="domain" description="Treble clef zinc finger" evidence="2">
    <location>
        <begin position="111"/>
        <end position="164"/>
    </location>
</feature>